<proteinExistence type="predicted"/>
<name>A0A816WSY6_9BILA</name>
<reference evidence="2" key="1">
    <citation type="submission" date="2021-02" db="EMBL/GenBank/DDBJ databases">
        <authorList>
            <person name="Nowell W R."/>
        </authorList>
    </citation>
    <scope>NUCLEOTIDE SEQUENCE</scope>
</reference>
<evidence type="ECO:0000313" key="2">
    <source>
        <dbReference type="EMBL" id="CAF2138081.1"/>
    </source>
</evidence>
<evidence type="ECO:0000313" key="3">
    <source>
        <dbReference type="Proteomes" id="UP000663824"/>
    </source>
</evidence>
<dbReference type="Proteomes" id="UP000663824">
    <property type="component" value="Unassembled WGS sequence"/>
</dbReference>
<protein>
    <submittedName>
        <fullName evidence="2">Uncharacterized protein</fullName>
    </submittedName>
</protein>
<gene>
    <name evidence="2" type="ORF">MBJ925_LOCUS28945</name>
</gene>
<dbReference type="EMBL" id="CAJNRE010015553">
    <property type="protein sequence ID" value="CAF2138081.1"/>
    <property type="molecule type" value="Genomic_DNA"/>
</dbReference>
<feature type="coiled-coil region" evidence="1">
    <location>
        <begin position="347"/>
        <end position="374"/>
    </location>
</feature>
<dbReference type="AlphaFoldDB" id="A0A816WSY6"/>
<keyword evidence="1" id="KW-0175">Coiled coil</keyword>
<sequence>MKSRLRSRQRFSTPQLEYLPRERLGRTKRILSLGVSPSKNDNYINSLENEQLIQEIDSLKEENEKLHSENLIFAHYLRRVSSSGLIETFEQYASENDIIDKEIRIDSKINAISSKLPKVARRLSMRRGSTDATKSMRLWNKLLSNWRENVDAPRLLRVEQEKLSIAAYEIEQTQLDWQRMRANALLTLDKLDVTLRTTESDIIAEQSLQLDLGKYINQFKYNTNERKSNGARFIVPVETLIGRITKRMEQHKRLIDYLNMDIHRTQARIRAVDALLRNFDDLHEKTDEVDINFVRTKKIDYLDTFKRLEKQYTMDRSSQYPLLRELQEWKKRLSEQEKLKIHDDYKCELLENYLETMSNEFDSFQNEIELILNENYSLKNRIAEVKKVPTITEYAHSIQRTKRLQDDIDIWTQRVSMAEVSF</sequence>
<comment type="caution">
    <text evidence="2">The sequence shown here is derived from an EMBL/GenBank/DDBJ whole genome shotgun (WGS) entry which is preliminary data.</text>
</comment>
<accession>A0A816WSY6</accession>
<evidence type="ECO:0000256" key="1">
    <source>
        <dbReference type="SAM" id="Coils"/>
    </source>
</evidence>
<organism evidence="2 3">
    <name type="scientific">Rotaria magnacalcarata</name>
    <dbReference type="NCBI Taxonomy" id="392030"/>
    <lineage>
        <taxon>Eukaryota</taxon>
        <taxon>Metazoa</taxon>
        <taxon>Spiralia</taxon>
        <taxon>Gnathifera</taxon>
        <taxon>Rotifera</taxon>
        <taxon>Eurotatoria</taxon>
        <taxon>Bdelloidea</taxon>
        <taxon>Philodinida</taxon>
        <taxon>Philodinidae</taxon>
        <taxon>Rotaria</taxon>
    </lineage>
</organism>